<dbReference type="EMBL" id="JAGPNK010000001">
    <property type="protein sequence ID" value="KAH7328566.1"/>
    <property type="molecule type" value="Genomic_DNA"/>
</dbReference>
<evidence type="ECO:0000313" key="1">
    <source>
        <dbReference type="EMBL" id="KAH7328566.1"/>
    </source>
</evidence>
<comment type="caution">
    <text evidence="1">The sequence shown here is derived from an EMBL/GenBank/DDBJ whole genome shotgun (WGS) entry which is preliminary data.</text>
</comment>
<proteinExistence type="predicted"/>
<dbReference type="Proteomes" id="UP000813444">
    <property type="component" value="Unassembled WGS sequence"/>
</dbReference>
<evidence type="ECO:0000313" key="2">
    <source>
        <dbReference type="Proteomes" id="UP000813444"/>
    </source>
</evidence>
<dbReference type="AlphaFoldDB" id="A0A8K0T1S8"/>
<reference evidence="1" key="1">
    <citation type="journal article" date="2021" name="Nat. Commun.">
        <title>Genetic determinants of endophytism in the Arabidopsis root mycobiome.</title>
        <authorList>
            <person name="Mesny F."/>
            <person name="Miyauchi S."/>
            <person name="Thiergart T."/>
            <person name="Pickel B."/>
            <person name="Atanasova L."/>
            <person name="Karlsson M."/>
            <person name="Huettel B."/>
            <person name="Barry K.W."/>
            <person name="Haridas S."/>
            <person name="Chen C."/>
            <person name="Bauer D."/>
            <person name="Andreopoulos W."/>
            <person name="Pangilinan J."/>
            <person name="LaButti K."/>
            <person name="Riley R."/>
            <person name="Lipzen A."/>
            <person name="Clum A."/>
            <person name="Drula E."/>
            <person name="Henrissat B."/>
            <person name="Kohler A."/>
            <person name="Grigoriev I.V."/>
            <person name="Martin F.M."/>
            <person name="Hacquard S."/>
        </authorList>
    </citation>
    <scope>NUCLEOTIDE SEQUENCE</scope>
    <source>
        <strain evidence="1">MPI-CAGE-CH-0235</strain>
    </source>
</reference>
<keyword evidence="2" id="KW-1185">Reference proteome</keyword>
<gene>
    <name evidence="1" type="ORF">B0I35DRAFT_21320</name>
</gene>
<protein>
    <submittedName>
        <fullName evidence="1">Uncharacterized protein</fullName>
    </submittedName>
</protein>
<organism evidence="1 2">
    <name type="scientific">Stachybotrys elegans</name>
    <dbReference type="NCBI Taxonomy" id="80388"/>
    <lineage>
        <taxon>Eukaryota</taxon>
        <taxon>Fungi</taxon>
        <taxon>Dikarya</taxon>
        <taxon>Ascomycota</taxon>
        <taxon>Pezizomycotina</taxon>
        <taxon>Sordariomycetes</taxon>
        <taxon>Hypocreomycetidae</taxon>
        <taxon>Hypocreales</taxon>
        <taxon>Stachybotryaceae</taxon>
        <taxon>Stachybotrys</taxon>
    </lineage>
</organism>
<accession>A0A8K0T1S8</accession>
<name>A0A8K0T1S8_9HYPO</name>
<sequence length="108" mass="11583">MPCVCPSWHGSGQLLPLLLLRRSPLAPCIPDPAERRLRTGELDAVPYPHPCHAVMPRGSPDLPGPWISSFAEHMVCSSHAGITPSLEGARGECVVGRGISTTANMFLF</sequence>